<keyword evidence="3" id="KW-0812">Transmembrane</keyword>
<accession>A0A381XX70</accession>
<dbReference type="SUPFAM" id="SSF69593">
    <property type="entry name" value="Glycerol-3-phosphate (1)-acyltransferase"/>
    <property type="match status" value="1"/>
</dbReference>
<keyword evidence="3" id="KW-0472">Membrane</keyword>
<proteinExistence type="predicted"/>
<feature type="transmembrane region" description="Helical" evidence="3">
    <location>
        <begin position="6"/>
        <end position="27"/>
    </location>
</feature>
<reference evidence="5" key="1">
    <citation type="submission" date="2018-05" db="EMBL/GenBank/DDBJ databases">
        <authorList>
            <person name="Lanie J.A."/>
            <person name="Ng W.-L."/>
            <person name="Kazmierczak K.M."/>
            <person name="Andrzejewski T.M."/>
            <person name="Davidsen T.M."/>
            <person name="Wayne K.J."/>
            <person name="Tettelin H."/>
            <person name="Glass J.I."/>
            <person name="Rusch D."/>
            <person name="Podicherti R."/>
            <person name="Tsui H.-C.T."/>
            <person name="Winkler M.E."/>
        </authorList>
    </citation>
    <scope>NUCLEOTIDE SEQUENCE</scope>
</reference>
<keyword evidence="1" id="KW-0808">Transferase</keyword>
<dbReference type="EMBL" id="UINC01016621">
    <property type="protein sequence ID" value="SVA69082.1"/>
    <property type="molecule type" value="Genomic_DNA"/>
</dbReference>
<sequence>MLAIRSALFNILFIGWTIFLLSTLWLLMPIPKQNFRKAVALWPHGSFPLMRYLLGLTFEQRGLENIPNEPVIYASKHQSAWDTMYFLWHHKDNAYVMKGELNRIPFWKWYMDKCQHVVVDRRGGTSAMREMISNTKSILADKRSVIIFPEGTRVAPGETRRYHPGIAALYSQTNATVIPVALNSGYFWGRRHFIKKPGVLTIQFLPPIPKNMERKAFMKELEIRIESATRKLENEVLIKHSTKS</sequence>
<organism evidence="5">
    <name type="scientific">marine metagenome</name>
    <dbReference type="NCBI Taxonomy" id="408172"/>
    <lineage>
        <taxon>unclassified sequences</taxon>
        <taxon>metagenomes</taxon>
        <taxon>ecological metagenomes</taxon>
    </lineage>
</organism>
<name>A0A381XX70_9ZZZZ</name>
<dbReference type="SMART" id="SM00563">
    <property type="entry name" value="PlsC"/>
    <property type="match status" value="1"/>
</dbReference>
<dbReference type="Pfam" id="PF01553">
    <property type="entry name" value="Acyltransferase"/>
    <property type="match status" value="1"/>
</dbReference>
<gene>
    <name evidence="5" type="ORF">METZ01_LOCUS121936</name>
</gene>
<dbReference type="GO" id="GO:0003841">
    <property type="term" value="F:1-acylglycerol-3-phosphate O-acyltransferase activity"/>
    <property type="evidence" value="ECO:0007669"/>
    <property type="project" value="TreeGrafter"/>
</dbReference>
<keyword evidence="2" id="KW-0012">Acyltransferase</keyword>
<dbReference type="AlphaFoldDB" id="A0A381XX70"/>
<dbReference type="CDD" id="cd07989">
    <property type="entry name" value="LPLAT_AGPAT-like"/>
    <property type="match status" value="1"/>
</dbReference>
<dbReference type="PANTHER" id="PTHR10434">
    <property type="entry name" value="1-ACYL-SN-GLYCEROL-3-PHOSPHATE ACYLTRANSFERASE"/>
    <property type="match status" value="1"/>
</dbReference>
<evidence type="ECO:0000256" key="3">
    <source>
        <dbReference type="SAM" id="Phobius"/>
    </source>
</evidence>
<dbReference type="PANTHER" id="PTHR10434:SF40">
    <property type="entry name" value="1-ACYL-SN-GLYCEROL-3-PHOSPHATE ACYLTRANSFERASE"/>
    <property type="match status" value="1"/>
</dbReference>
<keyword evidence="3" id="KW-1133">Transmembrane helix</keyword>
<dbReference type="GO" id="GO:0006654">
    <property type="term" value="P:phosphatidic acid biosynthetic process"/>
    <property type="evidence" value="ECO:0007669"/>
    <property type="project" value="TreeGrafter"/>
</dbReference>
<protein>
    <recommendedName>
        <fullName evidence="4">Phospholipid/glycerol acyltransferase domain-containing protein</fullName>
    </recommendedName>
</protein>
<evidence type="ECO:0000259" key="4">
    <source>
        <dbReference type="SMART" id="SM00563"/>
    </source>
</evidence>
<evidence type="ECO:0000256" key="2">
    <source>
        <dbReference type="ARBA" id="ARBA00023315"/>
    </source>
</evidence>
<evidence type="ECO:0000313" key="5">
    <source>
        <dbReference type="EMBL" id="SVA69082.1"/>
    </source>
</evidence>
<feature type="domain" description="Phospholipid/glycerol acyltransferase" evidence="4">
    <location>
        <begin position="71"/>
        <end position="185"/>
    </location>
</feature>
<evidence type="ECO:0000256" key="1">
    <source>
        <dbReference type="ARBA" id="ARBA00022679"/>
    </source>
</evidence>
<dbReference type="InterPro" id="IPR002123">
    <property type="entry name" value="Plipid/glycerol_acylTrfase"/>
</dbReference>